<proteinExistence type="predicted"/>
<organism evidence="2 3">
    <name type="scientific">Thiohalomonas denitrificans</name>
    <dbReference type="NCBI Taxonomy" id="415747"/>
    <lineage>
        <taxon>Bacteria</taxon>
        <taxon>Pseudomonadati</taxon>
        <taxon>Pseudomonadota</taxon>
        <taxon>Gammaproteobacteria</taxon>
        <taxon>Thiohalomonadales</taxon>
        <taxon>Thiohalomonadaceae</taxon>
        <taxon>Thiohalomonas</taxon>
    </lineage>
</organism>
<name>A0A1G5QZA5_9GAMM</name>
<keyword evidence="3" id="KW-1185">Reference proteome</keyword>
<evidence type="ECO:0000313" key="3">
    <source>
        <dbReference type="Proteomes" id="UP000199648"/>
    </source>
</evidence>
<protein>
    <submittedName>
        <fullName evidence="2">Uncharacterized protein</fullName>
    </submittedName>
</protein>
<feature type="region of interest" description="Disordered" evidence="1">
    <location>
        <begin position="1"/>
        <end position="22"/>
    </location>
</feature>
<reference evidence="2 3" key="1">
    <citation type="submission" date="2016-10" db="EMBL/GenBank/DDBJ databases">
        <authorList>
            <person name="de Groot N.N."/>
        </authorList>
    </citation>
    <scope>NUCLEOTIDE SEQUENCE [LARGE SCALE GENOMIC DNA]</scope>
    <source>
        <strain evidence="2 3">HLD2</strain>
    </source>
</reference>
<dbReference type="AlphaFoldDB" id="A0A1G5QZA5"/>
<dbReference type="EMBL" id="FMWD01000013">
    <property type="protein sequence ID" value="SCZ67112.1"/>
    <property type="molecule type" value="Genomic_DNA"/>
</dbReference>
<accession>A0A1G5QZA5</accession>
<gene>
    <name evidence="2" type="ORF">SAMN03097708_03093</name>
</gene>
<sequence>MDETGRIQRVGGNRNGVSIDPSGHIFPELGSKSALSVDPSSKLAYHLLNTPAKPMPTSVGTLKSCGFFYARRLRA</sequence>
<dbReference type="Proteomes" id="UP000199648">
    <property type="component" value="Unassembled WGS sequence"/>
</dbReference>
<evidence type="ECO:0000313" key="2">
    <source>
        <dbReference type="EMBL" id="SCZ67112.1"/>
    </source>
</evidence>
<evidence type="ECO:0000256" key="1">
    <source>
        <dbReference type="SAM" id="MobiDB-lite"/>
    </source>
</evidence>